<keyword evidence="2" id="KW-1185">Reference proteome</keyword>
<evidence type="ECO:0000313" key="2">
    <source>
        <dbReference type="Proteomes" id="UP000789405"/>
    </source>
</evidence>
<dbReference type="AlphaFoldDB" id="A0A9N9PBH2"/>
<reference evidence="1" key="1">
    <citation type="submission" date="2021-06" db="EMBL/GenBank/DDBJ databases">
        <authorList>
            <person name="Kallberg Y."/>
            <person name="Tangrot J."/>
            <person name="Rosling A."/>
        </authorList>
    </citation>
    <scope>NUCLEOTIDE SEQUENCE</scope>
    <source>
        <strain evidence="1">MA453B</strain>
    </source>
</reference>
<dbReference type="OrthoDB" id="2417981at2759"/>
<comment type="caution">
    <text evidence="1">The sequence shown here is derived from an EMBL/GenBank/DDBJ whole genome shotgun (WGS) entry which is preliminary data.</text>
</comment>
<sequence length="67" mass="7589">LIQLTDGVTVVLTNQKGVNKEPPNVYMATVEHPNVEMSEIQFPKAEFPEIQIPEVNFPSFDSIFEKI</sequence>
<feature type="non-terminal residue" evidence="1">
    <location>
        <position position="67"/>
    </location>
</feature>
<evidence type="ECO:0000313" key="1">
    <source>
        <dbReference type="EMBL" id="CAG8808738.1"/>
    </source>
</evidence>
<protein>
    <submittedName>
        <fullName evidence="1">3189_t:CDS:1</fullName>
    </submittedName>
</protein>
<accession>A0A9N9PBH2</accession>
<dbReference type="Proteomes" id="UP000789405">
    <property type="component" value="Unassembled WGS sequence"/>
</dbReference>
<gene>
    <name evidence="1" type="ORF">DERYTH_LOCUS24951</name>
</gene>
<feature type="non-terminal residue" evidence="1">
    <location>
        <position position="1"/>
    </location>
</feature>
<name>A0A9N9PBH2_9GLOM</name>
<proteinExistence type="predicted"/>
<dbReference type="EMBL" id="CAJVPY010044155">
    <property type="protein sequence ID" value="CAG8808738.1"/>
    <property type="molecule type" value="Genomic_DNA"/>
</dbReference>
<organism evidence="1 2">
    <name type="scientific">Dentiscutata erythropus</name>
    <dbReference type="NCBI Taxonomy" id="1348616"/>
    <lineage>
        <taxon>Eukaryota</taxon>
        <taxon>Fungi</taxon>
        <taxon>Fungi incertae sedis</taxon>
        <taxon>Mucoromycota</taxon>
        <taxon>Glomeromycotina</taxon>
        <taxon>Glomeromycetes</taxon>
        <taxon>Diversisporales</taxon>
        <taxon>Gigasporaceae</taxon>
        <taxon>Dentiscutata</taxon>
    </lineage>
</organism>